<dbReference type="InterPro" id="IPR036390">
    <property type="entry name" value="WH_DNA-bd_sf"/>
</dbReference>
<evidence type="ECO:0000256" key="4">
    <source>
        <dbReference type="ARBA" id="ARBA00023163"/>
    </source>
</evidence>
<evidence type="ECO:0000313" key="6">
    <source>
        <dbReference type="EMBL" id="WNO06355.1"/>
    </source>
</evidence>
<dbReference type="SUPFAM" id="SSF46785">
    <property type="entry name" value="Winged helix' DNA-binding domain"/>
    <property type="match status" value="1"/>
</dbReference>
<dbReference type="PANTHER" id="PTHR30419:SF31">
    <property type="entry name" value="BLR3139 PROTEIN"/>
    <property type="match status" value="1"/>
</dbReference>
<evidence type="ECO:0000313" key="7">
    <source>
        <dbReference type="Proteomes" id="UP001302257"/>
    </source>
</evidence>
<dbReference type="SUPFAM" id="SSF53850">
    <property type="entry name" value="Periplasmic binding protein-like II"/>
    <property type="match status" value="1"/>
</dbReference>
<dbReference type="InterPro" id="IPR050950">
    <property type="entry name" value="HTH-type_LysR_regulators"/>
</dbReference>
<dbReference type="Pfam" id="PF03466">
    <property type="entry name" value="LysR_substrate"/>
    <property type="match status" value="1"/>
</dbReference>
<dbReference type="PRINTS" id="PR00039">
    <property type="entry name" value="HTHLYSR"/>
</dbReference>
<accession>A0ABZ0B3R2</accession>
<keyword evidence="2" id="KW-0805">Transcription regulation</keyword>
<comment type="similarity">
    <text evidence="1">Belongs to the LysR transcriptional regulatory family.</text>
</comment>
<evidence type="ECO:0000256" key="2">
    <source>
        <dbReference type="ARBA" id="ARBA00023015"/>
    </source>
</evidence>
<dbReference type="EMBL" id="CP132507">
    <property type="protein sequence ID" value="WNO06355.1"/>
    <property type="molecule type" value="Genomic_DNA"/>
</dbReference>
<sequence>MNLLSSLRYLVSLDEHRHFARAAQACHITQPALSNALRALEEEFEVVIVRRGRTFVGFTPEGEQVLESARRMLHEHKVLAQSLRSTANQPTGRLMVGAVPTAVPVAARFAAMLQAKYPEVMPVVLSLSSTELEKRLESLSIDLALGYTERMDQREVQLTAYPQYNEHYFLLRKAARVHAVELQIGEPIRWKDAAELPLCLLTPEMHNRTIVDASFAAAGCKPRAIIETNSILTMALSVVAGQVCSVMPGALVSAVRGYRELEALPLVTPQVLTPISFMAHAAVRPSRAMEAAISLAQDGAWLRHAATHTGLLTSL</sequence>
<evidence type="ECO:0000256" key="1">
    <source>
        <dbReference type="ARBA" id="ARBA00009437"/>
    </source>
</evidence>
<keyword evidence="4" id="KW-0804">Transcription</keyword>
<dbReference type="Proteomes" id="UP001302257">
    <property type="component" value="Chromosome"/>
</dbReference>
<evidence type="ECO:0000259" key="5">
    <source>
        <dbReference type="PROSITE" id="PS50931"/>
    </source>
</evidence>
<dbReference type="PANTHER" id="PTHR30419">
    <property type="entry name" value="HTH-TYPE TRANSCRIPTIONAL REGULATOR YBHD"/>
    <property type="match status" value="1"/>
</dbReference>
<organism evidence="6 7">
    <name type="scientific">Rhodoferax mekongensis</name>
    <dbReference type="NCBI Taxonomy" id="3068341"/>
    <lineage>
        <taxon>Bacteria</taxon>
        <taxon>Pseudomonadati</taxon>
        <taxon>Pseudomonadota</taxon>
        <taxon>Betaproteobacteria</taxon>
        <taxon>Burkholderiales</taxon>
        <taxon>Comamonadaceae</taxon>
        <taxon>Rhodoferax</taxon>
    </lineage>
</organism>
<proteinExistence type="inferred from homology"/>
<keyword evidence="7" id="KW-1185">Reference proteome</keyword>
<dbReference type="PROSITE" id="PS50931">
    <property type="entry name" value="HTH_LYSR"/>
    <property type="match status" value="1"/>
</dbReference>
<name>A0ABZ0B3R2_9BURK</name>
<dbReference type="CDD" id="cd05466">
    <property type="entry name" value="PBP2_LTTR_substrate"/>
    <property type="match status" value="1"/>
</dbReference>
<dbReference type="RefSeq" id="WP_313869062.1">
    <property type="nucleotide sequence ID" value="NZ_CP132507.1"/>
</dbReference>
<feature type="domain" description="HTH lysR-type" evidence="5">
    <location>
        <begin position="1"/>
        <end position="59"/>
    </location>
</feature>
<dbReference type="Gene3D" id="3.40.190.290">
    <property type="match status" value="1"/>
</dbReference>
<dbReference type="InterPro" id="IPR000847">
    <property type="entry name" value="LysR_HTH_N"/>
</dbReference>
<keyword evidence="3" id="KW-0238">DNA-binding</keyword>
<evidence type="ECO:0000256" key="3">
    <source>
        <dbReference type="ARBA" id="ARBA00023125"/>
    </source>
</evidence>
<gene>
    <name evidence="6" type="ORF">RAN89_07990</name>
</gene>
<dbReference type="Pfam" id="PF00126">
    <property type="entry name" value="HTH_1"/>
    <property type="match status" value="1"/>
</dbReference>
<dbReference type="Gene3D" id="1.10.10.10">
    <property type="entry name" value="Winged helix-like DNA-binding domain superfamily/Winged helix DNA-binding domain"/>
    <property type="match status" value="1"/>
</dbReference>
<dbReference type="InterPro" id="IPR005119">
    <property type="entry name" value="LysR_subst-bd"/>
</dbReference>
<protein>
    <submittedName>
        <fullName evidence="6">LysR family transcriptional regulator</fullName>
    </submittedName>
</protein>
<dbReference type="InterPro" id="IPR036388">
    <property type="entry name" value="WH-like_DNA-bd_sf"/>
</dbReference>
<reference evidence="6 7" key="1">
    <citation type="submission" date="2023-08" db="EMBL/GenBank/DDBJ databases">
        <title>Rhodoferax potami sp. nov. and Rhodoferax mekongensis sp. nov., isolated from the Mekong River in Thailand.</title>
        <authorList>
            <person name="Kitikhun S."/>
            <person name="Charoenyingcharoen P."/>
            <person name="Siriarchawattana P."/>
            <person name="Likhitrattanapisal S."/>
            <person name="Nilsakha T."/>
            <person name="Chanpet A."/>
            <person name="Rattanawaree P."/>
            <person name="Ingsriswang S."/>
        </authorList>
    </citation>
    <scope>NUCLEOTIDE SEQUENCE [LARGE SCALE GENOMIC DNA]</scope>
    <source>
        <strain evidence="6 7">TBRC 17307</strain>
    </source>
</reference>